<evidence type="ECO:0000259" key="5">
    <source>
        <dbReference type="PROSITE" id="PS51513"/>
    </source>
</evidence>
<dbReference type="AlphaFoldDB" id="A0A9Q1JPC0"/>
<dbReference type="EMBL" id="JAKOGI010000999">
    <property type="protein sequence ID" value="KAJ8428522.1"/>
    <property type="molecule type" value="Genomic_DNA"/>
</dbReference>
<dbReference type="Pfam" id="PF09532">
    <property type="entry name" value="FDF"/>
    <property type="match status" value="1"/>
</dbReference>
<feature type="domain" description="FFD box profile" evidence="5">
    <location>
        <begin position="496"/>
        <end position="511"/>
    </location>
</feature>
<dbReference type="PROSITE" id="PS51512">
    <property type="entry name" value="DFDF"/>
    <property type="match status" value="1"/>
</dbReference>
<protein>
    <recommendedName>
        <fullName evidence="10">Protein decapping 5-like</fullName>
    </recommendedName>
</protein>
<evidence type="ECO:0000256" key="1">
    <source>
        <dbReference type="PROSITE-ProRule" id="PRU00846"/>
    </source>
</evidence>
<feature type="domain" description="TFG box profile" evidence="6">
    <location>
        <begin position="518"/>
        <end position="538"/>
    </location>
</feature>
<evidence type="ECO:0008006" key="10">
    <source>
        <dbReference type="Google" id="ProtNLM"/>
    </source>
</evidence>
<feature type="domain" description="Sm" evidence="7">
    <location>
        <begin position="7"/>
        <end position="90"/>
    </location>
</feature>
<evidence type="ECO:0000259" key="7">
    <source>
        <dbReference type="PROSITE" id="PS52002"/>
    </source>
</evidence>
<evidence type="ECO:0000256" key="3">
    <source>
        <dbReference type="SAM" id="MobiDB-lite"/>
    </source>
</evidence>
<dbReference type="GO" id="GO:0000932">
    <property type="term" value="C:P-body"/>
    <property type="evidence" value="ECO:0007669"/>
    <property type="project" value="TreeGrafter"/>
</dbReference>
<dbReference type="InterPro" id="IPR025768">
    <property type="entry name" value="TFG_box"/>
</dbReference>
<feature type="domain" description="DFDF" evidence="4">
    <location>
        <begin position="438"/>
        <end position="474"/>
    </location>
</feature>
<dbReference type="GO" id="GO:0003729">
    <property type="term" value="F:mRNA binding"/>
    <property type="evidence" value="ECO:0007669"/>
    <property type="project" value="TreeGrafter"/>
</dbReference>
<dbReference type="GO" id="GO:0033962">
    <property type="term" value="P:P-body assembly"/>
    <property type="evidence" value="ECO:0007669"/>
    <property type="project" value="TreeGrafter"/>
</dbReference>
<reference evidence="8" key="1">
    <citation type="submission" date="2022-04" db="EMBL/GenBank/DDBJ databases">
        <title>Carnegiea gigantea Genome sequencing and assembly v2.</title>
        <authorList>
            <person name="Copetti D."/>
            <person name="Sanderson M.J."/>
            <person name="Burquez A."/>
            <person name="Wojciechowski M.F."/>
        </authorList>
    </citation>
    <scope>NUCLEOTIDE SEQUENCE</scope>
    <source>
        <strain evidence="8">SGP5-SGP5p</strain>
        <tissue evidence="8">Aerial part</tissue>
    </source>
</reference>
<evidence type="ECO:0000313" key="9">
    <source>
        <dbReference type="Proteomes" id="UP001153076"/>
    </source>
</evidence>
<comment type="caution">
    <text evidence="8">The sequence shown here is derived from an EMBL/GenBank/DDBJ whole genome shotgun (WGS) entry which is preliminary data.</text>
</comment>
<organism evidence="8 9">
    <name type="scientific">Carnegiea gigantea</name>
    <dbReference type="NCBI Taxonomy" id="171969"/>
    <lineage>
        <taxon>Eukaryota</taxon>
        <taxon>Viridiplantae</taxon>
        <taxon>Streptophyta</taxon>
        <taxon>Embryophyta</taxon>
        <taxon>Tracheophyta</taxon>
        <taxon>Spermatophyta</taxon>
        <taxon>Magnoliopsida</taxon>
        <taxon>eudicotyledons</taxon>
        <taxon>Gunneridae</taxon>
        <taxon>Pentapetalae</taxon>
        <taxon>Caryophyllales</taxon>
        <taxon>Cactineae</taxon>
        <taxon>Cactaceae</taxon>
        <taxon>Cactoideae</taxon>
        <taxon>Echinocereeae</taxon>
        <taxon>Carnegiea</taxon>
    </lineage>
</organism>
<evidence type="ECO:0000256" key="2">
    <source>
        <dbReference type="PROSITE-ProRule" id="PRU00869"/>
    </source>
</evidence>
<dbReference type="SUPFAM" id="SSF50182">
    <property type="entry name" value="Sm-like ribonucleoproteins"/>
    <property type="match status" value="1"/>
</dbReference>
<dbReference type="InterPro" id="IPR010920">
    <property type="entry name" value="LSM_dom_sf"/>
</dbReference>
<dbReference type="Proteomes" id="UP001153076">
    <property type="component" value="Unassembled WGS sequence"/>
</dbReference>
<gene>
    <name evidence="8" type="ORF">Cgig2_009209</name>
</gene>
<dbReference type="Pfam" id="PF12701">
    <property type="entry name" value="LSM14"/>
    <property type="match status" value="1"/>
</dbReference>
<feature type="region of interest" description="Disordered" evidence="3">
    <location>
        <begin position="536"/>
        <end position="616"/>
    </location>
</feature>
<dbReference type="GO" id="GO:0034063">
    <property type="term" value="P:stress granule assembly"/>
    <property type="evidence" value="ECO:0007669"/>
    <property type="project" value="TreeGrafter"/>
</dbReference>
<dbReference type="InterPro" id="IPR025609">
    <property type="entry name" value="Lsm14-like_N"/>
</dbReference>
<dbReference type="InterPro" id="IPR019050">
    <property type="entry name" value="FDF_dom"/>
</dbReference>
<dbReference type="SMART" id="SM01199">
    <property type="entry name" value="FDF"/>
    <property type="match status" value="1"/>
</dbReference>
<dbReference type="InterPro" id="IPR025761">
    <property type="entry name" value="FFD_box"/>
</dbReference>
<sequence>MAAEASRSSGSADSYIGSLISLTSKSEIRYEGILFNIDTEEASIGLRNVRSFGTEGRRKDGQQVPASDKVYEYIVFRGSDIKDLQVKSSPPVQTASSVHNDPAIIQSHCAAPSASSSLPSASAAAASGSVSDFNSQMSHLGVQRATYQTNIPLYPPGGGLGSWNPSTPPTTTGSGLSVPMYWHGYYGPTGALQTQQPSLVRPVQGLSMPQSVQPSSAQQPGQYPAVNYSAAGASNVSVSVELSPQLLQPVVGSIASMQSTMLPVKSSTLIPDSINAMPAKAPTQAVPPVSLSSTLPLASPALPNVLDKSTVASLVPNQPKPISGPSMPLSSVSEPLSTVGVISSSPALVTPGQFLQPGLTTSHAPQTAQKDVEVVQVSSSVSLPQPPVLATPAAKPVSSEAQAPLLPLPSSANPMINGVSSHTHNINRGGRDRGRGNEFARPVADFTEDFDFEAMNEKFKKEEVWGHLGKSKAKADDGIDSQDEEEVNMPKVDAKPVYKKDDFFDTLSCNAFDRESRNGRPRFSEQMRLDTETFGEFPRNRGYRGGRGPGRGGRSRGGYYGRGYGYGGRGRGNNISLEQARAKRAGQTFDVASGRVKGRESSARPARQGLQDGSGP</sequence>
<evidence type="ECO:0000259" key="6">
    <source>
        <dbReference type="PROSITE" id="PS51536"/>
    </source>
</evidence>
<proteinExistence type="predicted"/>
<evidence type="ECO:0000259" key="4">
    <source>
        <dbReference type="PROSITE" id="PS51512"/>
    </source>
</evidence>
<dbReference type="InterPro" id="IPR047575">
    <property type="entry name" value="Sm"/>
</dbReference>
<dbReference type="OrthoDB" id="21539at2759"/>
<evidence type="ECO:0000313" key="8">
    <source>
        <dbReference type="EMBL" id="KAJ8428522.1"/>
    </source>
</evidence>
<dbReference type="Gene3D" id="2.30.30.100">
    <property type="match status" value="1"/>
</dbReference>
<dbReference type="PROSITE" id="PS51513">
    <property type="entry name" value="FFD"/>
    <property type="match status" value="1"/>
</dbReference>
<accession>A0A9Q1JPC0</accession>
<feature type="short sequence motif" description="FFD box" evidence="1">
    <location>
        <begin position="496"/>
        <end position="511"/>
    </location>
</feature>
<dbReference type="PANTHER" id="PTHR13586">
    <property type="entry name" value="SCD6 PROTEIN-RELATED"/>
    <property type="match status" value="1"/>
</dbReference>
<dbReference type="CDD" id="cd01736">
    <property type="entry name" value="LSm14_N"/>
    <property type="match status" value="1"/>
</dbReference>
<name>A0A9Q1JPC0_9CARY</name>
<feature type="short sequence motif" description="TFG box" evidence="2">
    <location>
        <begin position="518"/>
        <end position="538"/>
    </location>
</feature>
<dbReference type="InterPro" id="IPR025762">
    <property type="entry name" value="DFDF"/>
</dbReference>
<dbReference type="PANTHER" id="PTHR13586:SF0">
    <property type="entry name" value="TRAILER HITCH, ISOFORM H"/>
    <property type="match status" value="1"/>
</dbReference>
<keyword evidence="9" id="KW-1185">Reference proteome</keyword>
<dbReference type="PROSITE" id="PS52002">
    <property type="entry name" value="SM"/>
    <property type="match status" value="1"/>
</dbReference>
<dbReference type="PROSITE" id="PS51536">
    <property type="entry name" value="TFG"/>
    <property type="match status" value="1"/>
</dbReference>
<dbReference type="SMART" id="SM01271">
    <property type="entry name" value="LSM14"/>
    <property type="match status" value="1"/>
</dbReference>
<feature type="compositionally biased region" description="Gly residues" evidence="3">
    <location>
        <begin position="543"/>
        <end position="571"/>
    </location>
</feature>